<feature type="domain" description="Rhodanese" evidence="2">
    <location>
        <begin position="47"/>
        <end position="139"/>
    </location>
</feature>
<feature type="domain" description="Rhodanese" evidence="2">
    <location>
        <begin position="173"/>
        <end position="296"/>
    </location>
</feature>
<keyword evidence="4" id="KW-1185">Reference proteome</keyword>
<dbReference type="PANTHER" id="PTHR43855:SF1">
    <property type="entry name" value="THIOSULFATE SULFURTRANSFERASE"/>
    <property type="match status" value="1"/>
</dbReference>
<proteinExistence type="predicted"/>
<evidence type="ECO:0000313" key="4">
    <source>
        <dbReference type="Proteomes" id="UP001221208"/>
    </source>
</evidence>
<dbReference type="SUPFAM" id="SSF52821">
    <property type="entry name" value="Rhodanese/Cell cycle control phosphatase"/>
    <property type="match status" value="2"/>
</dbReference>
<gene>
    <name evidence="3" type="ORF">OIK44_19660</name>
</gene>
<dbReference type="InterPro" id="IPR051126">
    <property type="entry name" value="Thiosulfate_sulfurtransferase"/>
</dbReference>
<dbReference type="Pfam" id="PF00581">
    <property type="entry name" value="Rhodanese"/>
    <property type="match status" value="2"/>
</dbReference>
<dbReference type="PROSITE" id="PS00380">
    <property type="entry name" value="RHODANESE_1"/>
    <property type="match status" value="1"/>
</dbReference>
<dbReference type="PROSITE" id="PS50206">
    <property type="entry name" value="RHODANESE_3"/>
    <property type="match status" value="2"/>
</dbReference>
<comment type="caution">
    <text evidence="3">The sequence shown here is derived from an EMBL/GenBank/DDBJ whole genome shotgun (WGS) entry which is preliminary data.</text>
</comment>
<protein>
    <submittedName>
        <fullName evidence="3">Rhodanese-like domain-containing protein</fullName>
    </submittedName>
</protein>
<dbReference type="EMBL" id="JAQQXR010000008">
    <property type="protein sequence ID" value="MDC8759807.1"/>
    <property type="molecule type" value="Genomic_DNA"/>
</dbReference>
<dbReference type="PANTHER" id="PTHR43855">
    <property type="entry name" value="THIOSULFATE SULFURTRANSFERASE"/>
    <property type="match status" value="1"/>
</dbReference>
<dbReference type="RefSeq" id="WP_273673198.1">
    <property type="nucleotide sequence ID" value="NZ_JAQQXR010000008.1"/>
</dbReference>
<dbReference type="Proteomes" id="UP001221208">
    <property type="component" value="Unassembled WGS sequence"/>
</dbReference>
<keyword evidence="1" id="KW-0677">Repeat</keyword>
<dbReference type="InterPro" id="IPR036873">
    <property type="entry name" value="Rhodanese-like_dom_sf"/>
</dbReference>
<reference evidence="3 4" key="1">
    <citation type="submission" date="2022-10" db="EMBL/GenBank/DDBJ databases">
        <title>Janthinobacterium sp. hw3 Genome sequencing.</title>
        <authorList>
            <person name="Park S."/>
        </authorList>
    </citation>
    <scope>NUCLEOTIDE SEQUENCE [LARGE SCALE GENOMIC DNA]</scope>
    <source>
        <strain evidence="4">hw3</strain>
    </source>
</reference>
<sequence>MPLPSTIPPGWRPDLARWQQLVPPARLAALLAAAPHWRLFEVGCGGAAQFCAGHIPGAGYLDTNDMERAPLWNKVPDAELLQLLLRHGVRHDSSVVLYGRNPLAAARAAQLMLYAGVADVRLLDGGLAAWRGAGGALATGAPRRYRAAAAFGAPFPARPDYLIDAARVRQLLRQPDAALVSIRTWREFTGQTSGYGYIDARGDIPGARWGRAGAGDDINSMSEFHDAAGRMLPAEAIGALWRGAGVHAGQQAAFYCGTGWRASLAFYYAWLMGWPRISVYDGGWCEWSSDPANPVVRRAAPP</sequence>
<accession>A0ABT5K7T1</accession>
<dbReference type="Gene3D" id="3.40.250.10">
    <property type="entry name" value="Rhodanese-like domain"/>
    <property type="match status" value="2"/>
</dbReference>
<dbReference type="SMART" id="SM00450">
    <property type="entry name" value="RHOD"/>
    <property type="match status" value="2"/>
</dbReference>
<evidence type="ECO:0000256" key="1">
    <source>
        <dbReference type="ARBA" id="ARBA00022737"/>
    </source>
</evidence>
<organism evidence="3 4">
    <name type="scientific">Janthinobacterium fluminis</name>
    <dbReference type="NCBI Taxonomy" id="2987524"/>
    <lineage>
        <taxon>Bacteria</taxon>
        <taxon>Pseudomonadati</taxon>
        <taxon>Pseudomonadota</taxon>
        <taxon>Betaproteobacteria</taxon>
        <taxon>Burkholderiales</taxon>
        <taxon>Oxalobacteraceae</taxon>
        <taxon>Janthinobacterium</taxon>
    </lineage>
</organism>
<evidence type="ECO:0000313" key="3">
    <source>
        <dbReference type="EMBL" id="MDC8759807.1"/>
    </source>
</evidence>
<dbReference type="InterPro" id="IPR001763">
    <property type="entry name" value="Rhodanese-like_dom"/>
</dbReference>
<name>A0ABT5K7T1_9BURK</name>
<dbReference type="InterPro" id="IPR001307">
    <property type="entry name" value="Thiosulphate_STrfase_CS"/>
</dbReference>
<evidence type="ECO:0000259" key="2">
    <source>
        <dbReference type="PROSITE" id="PS50206"/>
    </source>
</evidence>